<dbReference type="Gene3D" id="3.90.320.10">
    <property type="match status" value="1"/>
</dbReference>
<keyword evidence="2" id="KW-1185">Reference proteome</keyword>
<name>A0ABQ9G9K0_9NEOP</name>
<protein>
    <submittedName>
        <fullName evidence="1">Uncharacterized protein</fullName>
    </submittedName>
</protein>
<dbReference type="EMBL" id="JARBHB010000014">
    <property type="protein sequence ID" value="KAJ8869100.1"/>
    <property type="molecule type" value="Genomic_DNA"/>
</dbReference>
<dbReference type="Proteomes" id="UP001159363">
    <property type="component" value="Chromosome 13"/>
</dbReference>
<comment type="caution">
    <text evidence="1">The sequence shown here is derived from an EMBL/GenBank/DDBJ whole genome shotgun (WGS) entry which is preliminary data.</text>
</comment>
<reference evidence="1 2" key="1">
    <citation type="submission" date="2023-02" db="EMBL/GenBank/DDBJ databases">
        <title>LHISI_Scaffold_Assembly.</title>
        <authorList>
            <person name="Stuart O.P."/>
            <person name="Cleave R."/>
            <person name="Magrath M.J.L."/>
            <person name="Mikheyev A.S."/>
        </authorList>
    </citation>
    <scope>NUCLEOTIDE SEQUENCE [LARGE SCALE GENOMIC DNA]</scope>
    <source>
        <strain evidence="1">Daus_M_001</strain>
        <tissue evidence="1">Leg muscle</tissue>
    </source>
</reference>
<sequence>MKIVRNYATSGPDVDHGSLASTTPDISDEKLEDKKSAFLESLKLPDEDRKKLCQDTVLQTQSFLWQTERRKRITTSWAGKICKMRDSTANKSKTVLPILYSDFSGTRATKYGIEKEELGKYVLVIVFSELDCG</sequence>
<dbReference type="InterPro" id="IPR011604">
    <property type="entry name" value="PDDEXK-like_dom_sf"/>
</dbReference>
<gene>
    <name evidence="1" type="ORF">PR048_030664</name>
</gene>
<evidence type="ECO:0000313" key="1">
    <source>
        <dbReference type="EMBL" id="KAJ8869100.1"/>
    </source>
</evidence>
<proteinExistence type="predicted"/>
<organism evidence="1 2">
    <name type="scientific">Dryococelus australis</name>
    <dbReference type="NCBI Taxonomy" id="614101"/>
    <lineage>
        <taxon>Eukaryota</taxon>
        <taxon>Metazoa</taxon>
        <taxon>Ecdysozoa</taxon>
        <taxon>Arthropoda</taxon>
        <taxon>Hexapoda</taxon>
        <taxon>Insecta</taxon>
        <taxon>Pterygota</taxon>
        <taxon>Neoptera</taxon>
        <taxon>Polyneoptera</taxon>
        <taxon>Phasmatodea</taxon>
        <taxon>Verophasmatodea</taxon>
        <taxon>Anareolatae</taxon>
        <taxon>Phasmatidae</taxon>
        <taxon>Eurycanthinae</taxon>
        <taxon>Dryococelus</taxon>
    </lineage>
</organism>
<evidence type="ECO:0000313" key="2">
    <source>
        <dbReference type="Proteomes" id="UP001159363"/>
    </source>
</evidence>
<accession>A0ABQ9G9K0</accession>